<proteinExistence type="predicted"/>
<gene>
    <name evidence="1" type="ORF">ET33_06730</name>
</gene>
<dbReference type="EMBL" id="JNVM01000014">
    <property type="protein sequence ID" value="KEQ24768.1"/>
    <property type="molecule type" value="Genomic_DNA"/>
</dbReference>
<sequence>MAEGFFCIFCSLERREKERKIAQCSALSDKIVSRGTLSEKVLFQVQETIFTARIYRYMHRIRLPASEASSYVIRQLGSGNPLDYGVLSKSAL</sequence>
<keyword evidence="2" id="KW-1185">Reference proteome</keyword>
<evidence type="ECO:0000313" key="1">
    <source>
        <dbReference type="EMBL" id="KEQ24768.1"/>
    </source>
</evidence>
<accession>A0A081P245</accession>
<reference evidence="1 2" key="1">
    <citation type="submission" date="2014-06" db="EMBL/GenBank/DDBJ databases">
        <title>Draft genome sequence of Paenibacillus sp. MSt1.</title>
        <authorList>
            <person name="Aw Y.K."/>
            <person name="Ong K.S."/>
            <person name="Gan H.M."/>
            <person name="Lee S.M."/>
        </authorList>
    </citation>
    <scope>NUCLEOTIDE SEQUENCE [LARGE SCALE GENOMIC DNA]</scope>
    <source>
        <strain evidence="1 2">MSt1</strain>
    </source>
</reference>
<protein>
    <submittedName>
        <fullName evidence="1">Uncharacterized protein</fullName>
    </submittedName>
</protein>
<name>A0A081P245_9BACL</name>
<comment type="caution">
    <text evidence="1">The sequence shown here is derived from an EMBL/GenBank/DDBJ whole genome shotgun (WGS) entry which is preliminary data.</text>
</comment>
<dbReference type="AlphaFoldDB" id="A0A081P245"/>
<dbReference type="Proteomes" id="UP000028123">
    <property type="component" value="Unassembled WGS sequence"/>
</dbReference>
<evidence type="ECO:0000313" key="2">
    <source>
        <dbReference type="Proteomes" id="UP000028123"/>
    </source>
</evidence>
<organism evidence="1 2">
    <name type="scientific">Paenibacillus tyrfis</name>
    <dbReference type="NCBI Taxonomy" id="1501230"/>
    <lineage>
        <taxon>Bacteria</taxon>
        <taxon>Bacillati</taxon>
        <taxon>Bacillota</taxon>
        <taxon>Bacilli</taxon>
        <taxon>Bacillales</taxon>
        <taxon>Paenibacillaceae</taxon>
        <taxon>Paenibacillus</taxon>
    </lineage>
</organism>